<dbReference type="Proteomes" id="UP000886520">
    <property type="component" value="Chromosome 13"/>
</dbReference>
<evidence type="ECO:0000256" key="1">
    <source>
        <dbReference type="SAM" id="MobiDB-lite"/>
    </source>
</evidence>
<feature type="region of interest" description="Disordered" evidence="1">
    <location>
        <begin position="27"/>
        <end position="48"/>
    </location>
</feature>
<evidence type="ECO:0000313" key="3">
    <source>
        <dbReference type="Proteomes" id="UP000886520"/>
    </source>
</evidence>
<protein>
    <submittedName>
        <fullName evidence="2">Uncharacterized protein</fullName>
    </submittedName>
</protein>
<keyword evidence="3" id="KW-1185">Reference proteome</keyword>
<dbReference type="EMBL" id="JABFUD020000013">
    <property type="protein sequence ID" value="KAI5071682.1"/>
    <property type="molecule type" value="Genomic_DNA"/>
</dbReference>
<name>A0A9D4UQF7_ADICA</name>
<sequence length="106" mass="11522">MENARTTTASMIVGNYFLEGLERKADGVSPTKQGYPVAKPEKQSSSGWTCNRTVSGDKRLGNPAACWLDLLRLDIKGCLSDMLIACDKFAKCSFDVEKRAVGVPCC</sequence>
<evidence type="ECO:0000313" key="2">
    <source>
        <dbReference type="EMBL" id="KAI5071682.1"/>
    </source>
</evidence>
<comment type="caution">
    <text evidence="2">The sequence shown here is derived from an EMBL/GenBank/DDBJ whole genome shotgun (WGS) entry which is preliminary data.</text>
</comment>
<dbReference type="AlphaFoldDB" id="A0A9D4UQF7"/>
<proteinExistence type="predicted"/>
<gene>
    <name evidence="2" type="ORF">GOP47_0013933</name>
</gene>
<accession>A0A9D4UQF7</accession>
<reference evidence="2" key="1">
    <citation type="submission" date="2021-01" db="EMBL/GenBank/DDBJ databases">
        <title>Adiantum capillus-veneris genome.</title>
        <authorList>
            <person name="Fang Y."/>
            <person name="Liao Q."/>
        </authorList>
    </citation>
    <scope>NUCLEOTIDE SEQUENCE</scope>
    <source>
        <strain evidence="2">H3</strain>
        <tissue evidence="2">Leaf</tissue>
    </source>
</reference>
<organism evidence="2 3">
    <name type="scientific">Adiantum capillus-veneris</name>
    <name type="common">Maidenhair fern</name>
    <dbReference type="NCBI Taxonomy" id="13818"/>
    <lineage>
        <taxon>Eukaryota</taxon>
        <taxon>Viridiplantae</taxon>
        <taxon>Streptophyta</taxon>
        <taxon>Embryophyta</taxon>
        <taxon>Tracheophyta</taxon>
        <taxon>Polypodiopsida</taxon>
        <taxon>Polypodiidae</taxon>
        <taxon>Polypodiales</taxon>
        <taxon>Pteridineae</taxon>
        <taxon>Pteridaceae</taxon>
        <taxon>Vittarioideae</taxon>
        <taxon>Adiantum</taxon>
    </lineage>
</organism>